<dbReference type="GO" id="GO:0004146">
    <property type="term" value="F:dihydrofolate reductase activity"/>
    <property type="evidence" value="ECO:0007669"/>
    <property type="project" value="UniProtKB-EC"/>
</dbReference>
<proteinExistence type="predicted"/>
<organism evidence="7">
    <name type="scientific">metagenome</name>
    <dbReference type="NCBI Taxonomy" id="256318"/>
    <lineage>
        <taxon>unclassified sequences</taxon>
        <taxon>metagenomes</taxon>
    </lineage>
</organism>
<dbReference type="Pfam" id="PF00186">
    <property type="entry name" value="DHFR_1"/>
    <property type="match status" value="1"/>
</dbReference>
<dbReference type="GO" id="GO:0005829">
    <property type="term" value="C:cytosol"/>
    <property type="evidence" value="ECO:0007669"/>
    <property type="project" value="TreeGrafter"/>
</dbReference>
<dbReference type="CDD" id="cd00209">
    <property type="entry name" value="DHFR"/>
    <property type="match status" value="1"/>
</dbReference>
<accession>A0A2P2CFY4</accession>
<feature type="domain" description="DHFR" evidence="6">
    <location>
        <begin position="7"/>
        <end position="164"/>
    </location>
</feature>
<dbReference type="GO" id="GO:0006730">
    <property type="term" value="P:one-carbon metabolic process"/>
    <property type="evidence" value="ECO:0007669"/>
    <property type="project" value="UniProtKB-KW"/>
</dbReference>
<dbReference type="GO" id="GO:0046452">
    <property type="term" value="P:dihydrofolate metabolic process"/>
    <property type="evidence" value="ECO:0007669"/>
    <property type="project" value="TreeGrafter"/>
</dbReference>
<dbReference type="Gene3D" id="3.40.430.10">
    <property type="entry name" value="Dihydrofolate Reductase, subunit A"/>
    <property type="match status" value="1"/>
</dbReference>
<evidence type="ECO:0000256" key="5">
    <source>
        <dbReference type="ARBA" id="ARBA00023002"/>
    </source>
</evidence>
<evidence type="ECO:0000256" key="3">
    <source>
        <dbReference type="ARBA" id="ARBA00022563"/>
    </source>
</evidence>
<dbReference type="GO" id="GO:0046655">
    <property type="term" value="P:folic acid metabolic process"/>
    <property type="evidence" value="ECO:0007669"/>
    <property type="project" value="TreeGrafter"/>
</dbReference>
<dbReference type="PROSITE" id="PS00075">
    <property type="entry name" value="DHFR_1"/>
    <property type="match status" value="1"/>
</dbReference>
<dbReference type="GO" id="GO:0046654">
    <property type="term" value="P:tetrahydrofolate biosynthetic process"/>
    <property type="evidence" value="ECO:0007669"/>
    <property type="project" value="InterPro"/>
</dbReference>
<dbReference type="PANTHER" id="PTHR48069:SF3">
    <property type="entry name" value="DIHYDROFOLATE REDUCTASE"/>
    <property type="match status" value="1"/>
</dbReference>
<dbReference type="InterPro" id="IPR017925">
    <property type="entry name" value="DHFR_CS"/>
</dbReference>
<evidence type="ECO:0000256" key="2">
    <source>
        <dbReference type="ARBA" id="ARBA00012856"/>
    </source>
</evidence>
<keyword evidence="5 7" id="KW-0560">Oxidoreductase</keyword>
<evidence type="ECO:0000256" key="4">
    <source>
        <dbReference type="ARBA" id="ARBA00022857"/>
    </source>
</evidence>
<dbReference type="EMBL" id="CZKB01000011">
    <property type="protein sequence ID" value="CUR59912.1"/>
    <property type="molecule type" value="Genomic_DNA"/>
</dbReference>
<dbReference type="InterPro" id="IPR001796">
    <property type="entry name" value="DHFR_dom"/>
</dbReference>
<dbReference type="SUPFAM" id="SSF53597">
    <property type="entry name" value="Dihydrofolate reductase-like"/>
    <property type="match status" value="1"/>
</dbReference>
<dbReference type="InterPro" id="IPR024072">
    <property type="entry name" value="DHFR-like_dom_sf"/>
</dbReference>
<keyword evidence="3" id="KW-0554">One-carbon metabolism</keyword>
<comment type="pathway">
    <text evidence="1">Cofactor biosynthesis; tetrahydrofolate biosynthesis; 5,6,7,8-tetrahydrofolate from 7,8-dihydrofolate: step 1/1.</text>
</comment>
<reference evidence="7" key="1">
    <citation type="submission" date="2015-08" db="EMBL/GenBank/DDBJ databases">
        <authorList>
            <person name="Babu N.S."/>
            <person name="Beckwith C.J."/>
            <person name="Beseler K.G."/>
            <person name="Brison A."/>
            <person name="Carone J.V."/>
            <person name="Caskin T.P."/>
            <person name="Diamond M."/>
            <person name="Durham M.E."/>
            <person name="Foxe J.M."/>
            <person name="Go M."/>
            <person name="Henderson B.A."/>
            <person name="Jones I.B."/>
            <person name="McGettigan J.A."/>
            <person name="Micheletti S.J."/>
            <person name="Nasrallah M.E."/>
            <person name="Ortiz D."/>
            <person name="Piller C.R."/>
            <person name="Privatt S.R."/>
            <person name="Schneider S.L."/>
            <person name="Sharp S."/>
            <person name="Smith T.C."/>
            <person name="Stanton J.D."/>
            <person name="Ullery H.E."/>
            <person name="Wilson R.J."/>
            <person name="Serrano M.G."/>
            <person name="Buck G."/>
            <person name="Lee V."/>
            <person name="Wang Y."/>
            <person name="Carvalho R."/>
            <person name="Voegtly L."/>
            <person name="Shi R."/>
            <person name="Duckworth R."/>
            <person name="Johnson A."/>
            <person name="Loviza R."/>
            <person name="Walstead R."/>
            <person name="Shah Z."/>
            <person name="Kiflezghi M."/>
            <person name="Wade K."/>
            <person name="Ball S.L."/>
            <person name="Bradley K.W."/>
            <person name="Asai D.J."/>
            <person name="Bowman C.A."/>
            <person name="Russell D.A."/>
            <person name="Pope W.H."/>
            <person name="Jacobs-Sera D."/>
            <person name="Hendrix R.W."/>
            <person name="Hatfull G.F."/>
        </authorList>
    </citation>
    <scope>NUCLEOTIDE SEQUENCE</scope>
</reference>
<evidence type="ECO:0000313" key="7">
    <source>
        <dbReference type="EMBL" id="CUR59912.1"/>
    </source>
</evidence>
<dbReference type="AlphaFoldDB" id="A0A2P2CFY4"/>
<keyword evidence="4" id="KW-0521">NADP</keyword>
<dbReference type="InterPro" id="IPR012259">
    <property type="entry name" value="DHFR"/>
</dbReference>
<dbReference type="GO" id="GO:0050661">
    <property type="term" value="F:NADP binding"/>
    <property type="evidence" value="ECO:0007669"/>
    <property type="project" value="InterPro"/>
</dbReference>
<protein>
    <recommendedName>
        <fullName evidence="2">dihydrofolate reductase</fullName>
        <ecNumber evidence="2">1.5.1.3</ecNumber>
    </recommendedName>
</protein>
<evidence type="ECO:0000256" key="1">
    <source>
        <dbReference type="ARBA" id="ARBA00004903"/>
    </source>
</evidence>
<dbReference type="PROSITE" id="PS51330">
    <property type="entry name" value="DHFR_2"/>
    <property type="match status" value="1"/>
</dbReference>
<evidence type="ECO:0000259" key="6">
    <source>
        <dbReference type="PROSITE" id="PS51330"/>
    </source>
</evidence>
<dbReference type="PANTHER" id="PTHR48069">
    <property type="entry name" value="DIHYDROFOLATE REDUCTASE"/>
    <property type="match status" value="1"/>
</dbReference>
<sequence>MTRPDQRVVLVAAHARNRVIGNGPDIPWRIPGEQAQFKELTWGHTLLMGRTTFESIGRPLPGRTTIVLTRHADWAHEGVLVAHTVEQALDLAGQQQGDLMVAGGGEVYAALLPRATHQVLTEVDLEPEGDVHYPQFAAGEWVETARESFEGYDRVFLERMDPAA</sequence>
<dbReference type="EC" id="1.5.1.3" evidence="2"/>
<gene>
    <name evidence="7" type="primary">folA</name>
    <name evidence="7" type="ORF">NOCA1190163</name>
</gene>
<dbReference type="PRINTS" id="PR00070">
    <property type="entry name" value="DHFR"/>
</dbReference>
<name>A0A2P2CFY4_9ZZZZ</name>
<dbReference type="PIRSF" id="PIRSF000194">
    <property type="entry name" value="DHFR"/>
    <property type="match status" value="1"/>
</dbReference>